<proteinExistence type="predicted"/>
<feature type="region of interest" description="Disordered" evidence="1">
    <location>
        <begin position="1"/>
        <end position="33"/>
    </location>
</feature>
<gene>
    <name evidence="2" type="ORF">EDC52_101421</name>
</gene>
<comment type="caution">
    <text evidence="2">The sequence shown here is derived from an EMBL/GenBank/DDBJ whole genome shotgun (WGS) entry which is preliminary data.</text>
</comment>
<name>A0A4R3Z4G5_9GAMM</name>
<keyword evidence="3" id="KW-1185">Reference proteome</keyword>
<evidence type="ECO:0000256" key="1">
    <source>
        <dbReference type="SAM" id="MobiDB-lite"/>
    </source>
</evidence>
<accession>A0A4R3Z4G5</accession>
<dbReference type="AlphaFoldDB" id="A0A4R3Z4G5"/>
<evidence type="ECO:0000313" key="2">
    <source>
        <dbReference type="EMBL" id="TCW00077.1"/>
    </source>
</evidence>
<organism evidence="2 3">
    <name type="scientific">Biostraticola tofi</name>
    <dbReference type="NCBI Taxonomy" id="466109"/>
    <lineage>
        <taxon>Bacteria</taxon>
        <taxon>Pseudomonadati</taxon>
        <taxon>Pseudomonadota</taxon>
        <taxon>Gammaproteobacteria</taxon>
        <taxon>Enterobacterales</taxon>
        <taxon>Bruguierivoracaceae</taxon>
        <taxon>Biostraticola</taxon>
    </lineage>
</organism>
<dbReference type="EMBL" id="SMCR01000001">
    <property type="protein sequence ID" value="TCW00077.1"/>
    <property type="molecule type" value="Genomic_DNA"/>
</dbReference>
<reference evidence="2 3" key="1">
    <citation type="submission" date="2019-03" db="EMBL/GenBank/DDBJ databases">
        <title>Genomic Encyclopedia of Type Strains, Phase IV (KMG-IV): sequencing the most valuable type-strain genomes for metagenomic binning, comparative biology and taxonomic classification.</title>
        <authorList>
            <person name="Goeker M."/>
        </authorList>
    </citation>
    <scope>NUCLEOTIDE SEQUENCE [LARGE SCALE GENOMIC DNA]</scope>
    <source>
        <strain evidence="2 3">DSM 19580</strain>
    </source>
</reference>
<dbReference type="Proteomes" id="UP000295719">
    <property type="component" value="Unassembled WGS sequence"/>
</dbReference>
<evidence type="ECO:0000313" key="3">
    <source>
        <dbReference type="Proteomes" id="UP000295719"/>
    </source>
</evidence>
<sequence>MNPTSRPLTAEHRAPSVASPSSPPMLKGQQPRGMQVIAQHCLRAVNTADEVPVKQAALSLAKRKRVSGLKLIIPAANLLLTHEPSFGANDYSYDRSPALGTVDPFNPSANLGCCSLQHNARSLAAAKSMSPVKAEAAPHLSAIAALPVTHAYNYTPPTEHDLSFDKIS</sequence>
<protein>
    <submittedName>
        <fullName evidence="2">Uncharacterized protein</fullName>
    </submittedName>
</protein>